<keyword evidence="5" id="KW-0324">Glycolysis</keyword>
<dbReference type="Pfam" id="PF01676">
    <property type="entry name" value="Metalloenzyme"/>
    <property type="match status" value="1"/>
</dbReference>
<dbReference type="NCBIfam" id="NF003160">
    <property type="entry name" value="PRK04135.1"/>
    <property type="match status" value="1"/>
</dbReference>
<evidence type="ECO:0000313" key="8">
    <source>
        <dbReference type="Proteomes" id="UP000050430"/>
    </source>
</evidence>
<dbReference type="Pfam" id="PF10143">
    <property type="entry name" value="PhosphMutase"/>
    <property type="match status" value="1"/>
</dbReference>
<dbReference type="SUPFAM" id="SSF53649">
    <property type="entry name" value="Alkaline phosphatase-like"/>
    <property type="match status" value="1"/>
</dbReference>
<dbReference type="Gene3D" id="3.30.70.2130">
    <property type="entry name" value="Metalloenzyme domain"/>
    <property type="match status" value="1"/>
</dbReference>
<dbReference type="GO" id="GO:0004619">
    <property type="term" value="F:phosphoglycerate mutase activity"/>
    <property type="evidence" value="ECO:0007669"/>
    <property type="project" value="UniProtKB-EC"/>
</dbReference>
<proteinExistence type="inferred from homology"/>
<dbReference type="CDD" id="cd16011">
    <property type="entry name" value="iPGM_like"/>
    <property type="match status" value="1"/>
</dbReference>
<evidence type="ECO:0000256" key="1">
    <source>
        <dbReference type="ARBA" id="ARBA00000370"/>
    </source>
</evidence>
<dbReference type="PANTHER" id="PTHR31209:SF0">
    <property type="entry name" value="METALLOENZYME DOMAIN-CONTAINING PROTEIN"/>
    <property type="match status" value="1"/>
</dbReference>
<comment type="pathway">
    <text evidence="3">Carbohydrate degradation.</text>
</comment>
<dbReference type="AlphaFoldDB" id="A0A0P6XAW9"/>
<evidence type="ECO:0000256" key="5">
    <source>
        <dbReference type="ARBA" id="ARBA00023152"/>
    </source>
</evidence>
<reference evidence="7 8" key="1">
    <citation type="submission" date="2015-07" db="EMBL/GenBank/DDBJ databases">
        <title>Genome sequence of Leptolinea tardivitalis DSM 16556.</title>
        <authorList>
            <person name="Hemp J."/>
            <person name="Ward L.M."/>
            <person name="Pace L.A."/>
            <person name="Fischer W.W."/>
        </authorList>
    </citation>
    <scope>NUCLEOTIDE SEQUENCE [LARGE SCALE GENOMIC DNA]</scope>
    <source>
        <strain evidence="7 8">YMTK-2</strain>
    </source>
</reference>
<organism evidence="7 8">
    <name type="scientific">Leptolinea tardivitalis</name>
    <dbReference type="NCBI Taxonomy" id="229920"/>
    <lineage>
        <taxon>Bacteria</taxon>
        <taxon>Bacillati</taxon>
        <taxon>Chloroflexota</taxon>
        <taxon>Anaerolineae</taxon>
        <taxon>Anaerolineales</taxon>
        <taxon>Anaerolineaceae</taxon>
        <taxon>Leptolinea</taxon>
    </lineage>
</organism>
<keyword evidence="8" id="KW-1185">Reference proteome</keyword>
<dbReference type="GO" id="GO:0006096">
    <property type="term" value="P:glycolytic process"/>
    <property type="evidence" value="ECO:0007669"/>
    <property type="project" value="UniProtKB-KW"/>
</dbReference>
<protein>
    <submittedName>
        <fullName evidence="7">Phosphoglycerate mutase</fullName>
    </submittedName>
</protein>
<evidence type="ECO:0000313" key="7">
    <source>
        <dbReference type="EMBL" id="KPL71790.1"/>
    </source>
</evidence>
<comment type="similarity">
    <text evidence="4">Belongs to the BPG-independent phosphoglycerate mutase family. A-PGAM subfamily.</text>
</comment>
<dbReference type="OrthoDB" id="9804453at2"/>
<dbReference type="RefSeq" id="WP_062420420.1">
    <property type="nucleotide sequence ID" value="NZ_BBYA01000002.1"/>
</dbReference>
<dbReference type="InterPro" id="IPR004456">
    <property type="entry name" value="Pglycerate_mutase_ApgM"/>
</dbReference>
<evidence type="ECO:0000259" key="6">
    <source>
        <dbReference type="Pfam" id="PF01676"/>
    </source>
</evidence>
<dbReference type="PATRIC" id="fig|229920.5.peg.1942"/>
<dbReference type="EMBL" id="LGCK01000010">
    <property type="protein sequence ID" value="KPL71790.1"/>
    <property type="molecule type" value="Genomic_DNA"/>
</dbReference>
<name>A0A0P6XAW9_9CHLR</name>
<gene>
    <name evidence="7" type="ORF">ADM99_10165</name>
</gene>
<dbReference type="NCBIfam" id="TIGR00306">
    <property type="entry name" value="apgM"/>
    <property type="match status" value="1"/>
</dbReference>
<comment type="caution">
    <text evidence="7">The sequence shown here is derived from an EMBL/GenBank/DDBJ whole genome shotgun (WGS) entry which is preliminary data.</text>
</comment>
<dbReference type="Proteomes" id="UP000050430">
    <property type="component" value="Unassembled WGS sequence"/>
</dbReference>
<dbReference type="InterPro" id="IPR017850">
    <property type="entry name" value="Alkaline_phosphatase_core_sf"/>
</dbReference>
<accession>A0A0P6XAW9</accession>
<evidence type="ECO:0000256" key="2">
    <source>
        <dbReference type="ARBA" id="ARBA00002315"/>
    </source>
</evidence>
<sequence length="402" mass="43302">MQIEDLGSLLAPVNSKIVLLVMDGLGGLPMEPGGKTELETANTPNMDKLAAEGILGQSCPISAGITPGSGPAHLSLFGIDPVKTEVGRGVLEAFGVNVTVNKGDVAARGNFCTLDSNGIIIDRRAGRISSEEAAPICERLKSIKIPGVEIEVKHVKEYRFVVVMRGAGLSPDLEETDPQRTGAAPLKVVAQNGAAQKAADLFNKWIEEANKLMKDEPKANGLTLRGFATDPGLPTYKELYNLRAACVAVYPMYRGVAQLVGMDLIKFDGETPEDEFKAVADHWNEYDFFFVHIKKSDSYGEDGNFDGKVKIIEGVDAALPKLVGLHPDVLVITGDHSTPAKLRTHSWHPVPYLLWAPASVRPDTEKEFGERACMHGGLGIFPALDNMPLSLAHALRLNKFGA</sequence>
<dbReference type="PANTHER" id="PTHR31209">
    <property type="entry name" value="COFACTOR-INDEPENDENT PHOSPHOGLYCERATE MUTASE"/>
    <property type="match status" value="1"/>
</dbReference>
<evidence type="ECO:0000256" key="3">
    <source>
        <dbReference type="ARBA" id="ARBA00004921"/>
    </source>
</evidence>
<feature type="domain" description="Metalloenzyme" evidence="6">
    <location>
        <begin position="16"/>
        <end position="389"/>
    </location>
</feature>
<comment type="catalytic activity">
    <reaction evidence="1">
        <text>(2R)-2-phosphoglycerate = (2R)-3-phosphoglycerate</text>
        <dbReference type="Rhea" id="RHEA:15901"/>
        <dbReference type="ChEBI" id="CHEBI:58272"/>
        <dbReference type="ChEBI" id="CHEBI:58289"/>
        <dbReference type="EC" id="5.4.2.12"/>
    </reaction>
</comment>
<dbReference type="Gene3D" id="3.40.720.10">
    <property type="entry name" value="Alkaline Phosphatase, subunit A"/>
    <property type="match status" value="1"/>
</dbReference>
<dbReference type="STRING" id="229920.ADM99_10165"/>
<comment type="function">
    <text evidence="2">Catalyzes the interconversion of 2-phosphoglycerate and 3-phosphoglycerate.</text>
</comment>
<dbReference type="InterPro" id="IPR006124">
    <property type="entry name" value="Metalloenzyme"/>
</dbReference>
<dbReference type="InterPro" id="IPR042253">
    <property type="entry name" value="Pglycerate_mutase_ApgM_sf"/>
</dbReference>
<dbReference type="PIRSF" id="PIRSF006392">
    <property type="entry name" value="IPGAM_arch"/>
    <property type="match status" value="1"/>
</dbReference>
<dbReference type="GO" id="GO:0046872">
    <property type="term" value="F:metal ion binding"/>
    <property type="evidence" value="ECO:0007669"/>
    <property type="project" value="InterPro"/>
</dbReference>
<evidence type="ECO:0000256" key="4">
    <source>
        <dbReference type="ARBA" id="ARBA00005524"/>
    </source>
</evidence>